<evidence type="ECO:0000313" key="10">
    <source>
        <dbReference type="EMBL" id="KAK9863413.1"/>
    </source>
</evidence>
<evidence type="ECO:0000313" key="11">
    <source>
        <dbReference type="Proteomes" id="UP001485043"/>
    </source>
</evidence>
<reference evidence="10 11" key="1">
    <citation type="journal article" date="2024" name="Nat. Commun.">
        <title>Phylogenomics reveals the evolutionary origins of lichenization in chlorophyte algae.</title>
        <authorList>
            <person name="Puginier C."/>
            <person name="Libourel C."/>
            <person name="Otte J."/>
            <person name="Skaloud P."/>
            <person name="Haon M."/>
            <person name="Grisel S."/>
            <person name="Petersen M."/>
            <person name="Berrin J.G."/>
            <person name="Delaux P.M."/>
            <person name="Dal Grande F."/>
            <person name="Keller J."/>
        </authorList>
    </citation>
    <scope>NUCLEOTIDE SEQUENCE [LARGE SCALE GENOMIC DNA]</scope>
    <source>
        <strain evidence="10 11">SAG 2523</strain>
    </source>
</reference>
<dbReference type="Pfam" id="PF06148">
    <property type="entry name" value="COG2_N"/>
    <property type="match status" value="1"/>
</dbReference>
<organism evidence="10 11">
    <name type="scientific">Apatococcus fuscideae</name>
    <dbReference type="NCBI Taxonomy" id="2026836"/>
    <lineage>
        <taxon>Eukaryota</taxon>
        <taxon>Viridiplantae</taxon>
        <taxon>Chlorophyta</taxon>
        <taxon>core chlorophytes</taxon>
        <taxon>Trebouxiophyceae</taxon>
        <taxon>Chlorellales</taxon>
        <taxon>Chlorellaceae</taxon>
        <taxon>Apatococcus</taxon>
    </lineage>
</organism>
<dbReference type="InterPro" id="IPR009316">
    <property type="entry name" value="COG2"/>
</dbReference>
<proteinExistence type="inferred from homology"/>
<accession>A0AAW1T3X5</accession>
<feature type="domain" description="Conserved oligomeric Golgi complex subunit 2 N-terminal" evidence="9">
    <location>
        <begin position="19"/>
        <end position="93"/>
    </location>
</feature>
<keyword evidence="6" id="KW-0333">Golgi apparatus</keyword>
<keyword evidence="11" id="KW-1185">Reference proteome</keyword>
<name>A0AAW1T3X5_9CHLO</name>
<dbReference type="InterPro" id="IPR024602">
    <property type="entry name" value="COG_su2_N"/>
</dbReference>
<sequence length="140" mass="16178">MAEVVQRLGLEPAREEVPSWFRPGQFLENDFSPERYVSDLRRQVPLEMLSQQLETYLTTLKNKLVEVINQDYNDFISLSSKLINVDGAVMRMRMSLLTVKEGLVVVQGAVGRYHAYWVWQQIWSCLALSRQPRSMSNIAA</sequence>
<evidence type="ECO:0000259" key="9">
    <source>
        <dbReference type="Pfam" id="PF06148"/>
    </source>
</evidence>
<evidence type="ECO:0000256" key="8">
    <source>
        <dbReference type="ARBA" id="ARBA00031344"/>
    </source>
</evidence>
<dbReference type="GO" id="GO:0017119">
    <property type="term" value="C:Golgi transport complex"/>
    <property type="evidence" value="ECO:0007669"/>
    <property type="project" value="TreeGrafter"/>
</dbReference>
<evidence type="ECO:0000256" key="1">
    <source>
        <dbReference type="ARBA" id="ARBA00004395"/>
    </source>
</evidence>
<keyword evidence="7" id="KW-0472">Membrane</keyword>
<evidence type="ECO:0000256" key="6">
    <source>
        <dbReference type="ARBA" id="ARBA00023034"/>
    </source>
</evidence>
<comment type="similarity">
    <text evidence="2">Belongs to the COG2 family.</text>
</comment>
<dbReference type="PANTHER" id="PTHR12961:SF0">
    <property type="entry name" value="CONSERVED OLIGOMERIC GOLGI COMPLEX SUBUNIT 2"/>
    <property type="match status" value="1"/>
</dbReference>
<keyword evidence="5" id="KW-0653">Protein transport</keyword>
<evidence type="ECO:0000256" key="2">
    <source>
        <dbReference type="ARBA" id="ARBA00007603"/>
    </source>
</evidence>
<evidence type="ECO:0000256" key="4">
    <source>
        <dbReference type="ARBA" id="ARBA00022448"/>
    </source>
</evidence>
<dbReference type="PANTHER" id="PTHR12961">
    <property type="entry name" value="CONSERVED OLIGOMERIC GOLGI COMPLEX COMPONENT 2"/>
    <property type="match status" value="1"/>
</dbReference>
<dbReference type="GO" id="GO:0007030">
    <property type="term" value="P:Golgi organization"/>
    <property type="evidence" value="ECO:0007669"/>
    <property type="project" value="InterPro"/>
</dbReference>
<keyword evidence="4" id="KW-0813">Transport</keyword>
<dbReference type="EMBL" id="JALJOV010000475">
    <property type="protein sequence ID" value="KAK9863413.1"/>
    <property type="molecule type" value="Genomic_DNA"/>
</dbReference>
<dbReference type="GO" id="GO:0000139">
    <property type="term" value="C:Golgi membrane"/>
    <property type="evidence" value="ECO:0007669"/>
    <property type="project" value="UniProtKB-SubCell"/>
</dbReference>
<comment type="caution">
    <text evidence="10">The sequence shown here is derived from an EMBL/GenBank/DDBJ whole genome shotgun (WGS) entry which is preliminary data.</text>
</comment>
<gene>
    <name evidence="10" type="ORF">WJX84_010713</name>
</gene>
<comment type="subcellular location">
    <subcellularLocation>
        <location evidence="1">Golgi apparatus membrane</location>
        <topology evidence="1">Peripheral membrane protein</topology>
    </subcellularLocation>
</comment>
<evidence type="ECO:0000256" key="5">
    <source>
        <dbReference type="ARBA" id="ARBA00022927"/>
    </source>
</evidence>
<evidence type="ECO:0000256" key="7">
    <source>
        <dbReference type="ARBA" id="ARBA00023136"/>
    </source>
</evidence>
<evidence type="ECO:0000256" key="3">
    <source>
        <dbReference type="ARBA" id="ARBA00020977"/>
    </source>
</evidence>
<dbReference type="Proteomes" id="UP001485043">
    <property type="component" value="Unassembled WGS sequence"/>
</dbReference>
<protein>
    <recommendedName>
        <fullName evidence="3">Conserved oligomeric Golgi complex subunit 2</fullName>
    </recommendedName>
    <alternativeName>
        <fullName evidence="8">Component of oligomeric Golgi complex 2</fullName>
    </alternativeName>
</protein>
<dbReference type="AlphaFoldDB" id="A0AAW1T3X5"/>
<dbReference type="GO" id="GO:0015031">
    <property type="term" value="P:protein transport"/>
    <property type="evidence" value="ECO:0007669"/>
    <property type="project" value="UniProtKB-KW"/>
</dbReference>
<dbReference type="GO" id="GO:0006891">
    <property type="term" value="P:intra-Golgi vesicle-mediated transport"/>
    <property type="evidence" value="ECO:0007669"/>
    <property type="project" value="TreeGrafter"/>
</dbReference>